<feature type="transmembrane region" description="Helical" evidence="1">
    <location>
        <begin position="103"/>
        <end position="129"/>
    </location>
</feature>
<feature type="transmembrane region" description="Helical" evidence="1">
    <location>
        <begin position="190"/>
        <end position="208"/>
    </location>
</feature>
<dbReference type="GO" id="GO:0140359">
    <property type="term" value="F:ABC-type transporter activity"/>
    <property type="evidence" value="ECO:0007669"/>
    <property type="project" value="InterPro"/>
</dbReference>
<dbReference type="GO" id="GO:0005886">
    <property type="term" value="C:plasma membrane"/>
    <property type="evidence" value="ECO:0007669"/>
    <property type="project" value="UniProtKB-SubCell"/>
</dbReference>
<dbReference type="PANTHER" id="PTHR37305:SF1">
    <property type="entry name" value="MEMBRANE PROTEIN"/>
    <property type="match status" value="1"/>
</dbReference>
<comment type="caution">
    <text evidence="2">The sequence shown here is derived from an EMBL/GenBank/DDBJ whole genome shotgun (WGS) entry which is preliminary data.</text>
</comment>
<feature type="transmembrane region" description="Helical" evidence="1">
    <location>
        <begin position="243"/>
        <end position="266"/>
    </location>
</feature>
<name>A0AAX2CMF3_9BACI</name>
<keyword evidence="1" id="KW-1133">Transmembrane helix</keyword>
<evidence type="ECO:0000313" key="2">
    <source>
        <dbReference type="EMBL" id="SCM05120.1"/>
    </source>
</evidence>
<feature type="transmembrane region" description="Helical" evidence="1">
    <location>
        <begin position="162"/>
        <end position="183"/>
    </location>
</feature>
<evidence type="ECO:0000313" key="3">
    <source>
        <dbReference type="Proteomes" id="UP000242164"/>
    </source>
</evidence>
<sequence>MMRLVQSEWERLWAKKVTWLCFAMIPLMLWGAVKYSMEHNRSITKTAADYTYANTFPYMGLAEMIVSIFNLILLVTMALMISHEYYSGQMRIVLQRTYTYRQILFGKMVVMLIMMALFFLVYFICSYVIGYVCFEFNPNVFLFYYEQPTNSGTEVFLYTLKYYIIAYIITVCVSSIFMAITVLSKSTTSAIAFGMGFILLSLIVPEVVQNFVSDNQILYVQSSSVIYLQARGIALALTENVDFISLCSFVLAIYMVISNLITFFILRKKDHFV</sequence>
<dbReference type="EMBL" id="FMIK01000053">
    <property type="protein sequence ID" value="SCM05120.1"/>
    <property type="molecule type" value="Genomic_DNA"/>
</dbReference>
<feature type="transmembrane region" description="Helical" evidence="1">
    <location>
        <begin position="12"/>
        <end position="33"/>
    </location>
</feature>
<reference evidence="2 3" key="1">
    <citation type="submission" date="2016-08" db="EMBL/GenBank/DDBJ databases">
        <authorList>
            <person name="Loux V."/>
            <person name="Rue O."/>
        </authorList>
    </citation>
    <scope>NUCLEOTIDE SEQUENCE [LARGE SCALE GENOMIC DNA]</scope>
    <source>
        <strain evidence="2 3">AFSSA_08CEB44bac</strain>
    </source>
</reference>
<gene>
    <name evidence="2" type="ORF">BCB44BAC_04063</name>
</gene>
<dbReference type="RefSeq" id="WP_048723203.1">
    <property type="nucleotide sequence ID" value="NZ_CP024101.1"/>
</dbReference>
<feature type="transmembrane region" description="Helical" evidence="1">
    <location>
        <begin position="64"/>
        <end position="82"/>
    </location>
</feature>
<evidence type="ECO:0000256" key="1">
    <source>
        <dbReference type="SAM" id="Phobius"/>
    </source>
</evidence>
<protein>
    <recommendedName>
        <fullName evidence="4">ABC transporter permease</fullName>
    </recommendedName>
</protein>
<dbReference type="PANTHER" id="PTHR37305">
    <property type="entry name" value="INTEGRAL MEMBRANE PROTEIN-RELATED"/>
    <property type="match status" value="1"/>
</dbReference>
<dbReference type="AlphaFoldDB" id="A0AAX2CMF3"/>
<dbReference type="Proteomes" id="UP000242164">
    <property type="component" value="Unassembled WGS sequence"/>
</dbReference>
<dbReference type="Pfam" id="PF12679">
    <property type="entry name" value="ABC2_membrane_2"/>
    <property type="match status" value="1"/>
</dbReference>
<organism evidence="2 3">
    <name type="scientific">Bacillus cytotoxicus</name>
    <dbReference type="NCBI Taxonomy" id="580165"/>
    <lineage>
        <taxon>Bacteria</taxon>
        <taxon>Bacillati</taxon>
        <taxon>Bacillota</taxon>
        <taxon>Bacilli</taxon>
        <taxon>Bacillales</taxon>
        <taxon>Bacillaceae</taxon>
        <taxon>Bacillus</taxon>
        <taxon>Bacillus cereus group</taxon>
    </lineage>
</organism>
<accession>A0AAX2CMF3</accession>
<proteinExistence type="predicted"/>
<keyword evidence="1" id="KW-0472">Membrane</keyword>
<keyword evidence="1" id="KW-0812">Transmembrane</keyword>
<evidence type="ECO:0008006" key="4">
    <source>
        <dbReference type="Google" id="ProtNLM"/>
    </source>
</evidence>